<dbReference type="Proteomes" id="UP001529380">
    <property type="component" value="Unassembled WGS sequence"/>
</dbReference>
<keyword evidence="2" id="KW-1185">Reference proteome</keyword>
<reference evidence="2" key="2">
    <citation type="submission" date="2023-06" db="EMBL/GenBank/DDBJ databases">
        <title>Identification and characterization of horizontal gene transfer across gut microbiota members of farm animals based on homology search.</title>
        <authorList>
            <person name="Zeman M."/>
            <person name="Kubasova T."/>
            <person name="Jahodarova E."/>
            <person name="Nykrynova M."/>
            <person name="Rychlik I."/>
        </authorList>
    </citation>
    <scope>NUCLEOTIDE SEQUENCE [LARGE SCALE GENOMIC DNA]</scope>
    <source>
        <strain evidence="2">ET340</strain>
    </source>
</reference>
<sequence length="58" mass="6590">MNQVDEIIELAEEIPQLIKQNITPDGRCRFDPVKTKIALELVKFEIEKSIGAQSFTSN</sequence>
<evidence type="ECO:0000313" key="2">
    <source>
        <dbReference type="Proteomes" id="UP001529380"/>
    </source>
</evidence>
<gene>
    <name evidence="1" type="ORF">QUW08_03120</name>
</gene>
<comment type="caution">
    <text evidence="1">The sequence shown here is derived from an EMBL/GenBank/DDBJ whole genome shotgun (WGS) entry which is preliminary data.</text>
</comment>
<organism evidence="1 2">
    <name type="scientific">Allofournierella massiliensis</name>
    <dbReference type="NCBI Taxonomy" id="1650663"/>
    <lineage>
        <taxon>Bacteria</taxon>
        <taxon>Bacillati</taxon>
        <taxon>Bacillota</taxon>
        <taxon>Clostridia</taxon>
        <taxon>Eubacteriales</taxon>
        <taxon>Oscillospiraceae</taxon>
        <taxon>Allofournierella</taxon>
    </lineage>
</organism>
<reference evidence="1 2" key="1">
    <citation type="submission" date="2023-06" db="EMBL/GenBank/DDBJ databases">
        <title>Identification and characterization of horizontal gene transfer across gut microbiota members of farm animals based on homology search.</title>
        <authorList>
            <person name="Schwarzerova J."/>
            <person name="Nykrynova M."/>
            <person name="Jureckova K."/>
            <person name="Cejkova D."/>
            <person name="Rychlik I."/>
        </authorList>
    </citation>
    <scope>NUCLEOTIDE SEQUENCE [LARGE SCALE GENOMIC DNA]</scope>
    <source>
        <strain evidence="1 2">ET340</strain>
    </source>
</reference>
<accession>A0ABT7UN19</accession>
<name>A0ABT7UN19_9FIRM</name>
<dbReference type="EMBL" id="JAUDCL010000003">
    <property type="protein sequence ID" value="MDM8200292.1"/>
    <property type="molecule type" value="Genomic_DNA"/>
</dbReference>
<dbReference type="RefSeq" id="WP_289599162.1">
    <property type="nucleotide sequence ID" value="NZ_JAUDCL010000003.1"/>
</dbReference>
<evidence type="ECO:0000313" key="1">
    <source>
        <dbReference type="EMBL" id="MDM8200292.1"/>
    </source>
</evidence>
<reference evidence="1 2" key="3">
    <citation type="submission" date="2023-06" db="EMBL/GenBank/DDBJ databases">
        <authorList>
            <person name="Zeman M."/>
            <person name="Kubasova T."/>
            <person name="Jahodarova E."/>
            <person name="Nykrynova M."/>
            <person name="Rychlik I."/>
        </authorList>
    </citation>
    <scope>NUCLEOTIDE SEQUENCE [LARGE SCALE GENOMIC DNA]</scope>
    <source>
        <strain evidence="1 2">ET340</strain>
    </source>
</reference>
<protein>
    <submittedName>
        <fullName evidence="1">Uncharacterized protein</fullName>
    </submittedName>
</protein>
<proteinExistence type="predicted"/>